<evidence type="ECO:0000259" key="1">
    <source>
        <dbReference type="PROSITE" id="PS50041"/>
    </source>
</evidence>
<evidence type="ECO:0000313" key="2">
    <source>
        <dbReference type="EMBL" id="KAK7940091.1"/>
    </source>
</evidence>
<dbReference type="AlphaFoldDB" id="A0AAW0PWI9"/>
<dbReference type="InterPro" id="IPR050111">
    <property type="entry name" value="C-type_lectin/snaclec_domain"/>
</dbReference>
<dbReference type="CDD" id="cd00037">
    <property type="entry name" value="CLECT"/>
    <property type="match status" value="2"/>
</dbReference>
<gene>
    <name evidence="2" type="ORF">WMY93_003417</name>
</gene>
<name>A0AAW0PWI9_9GOBI</name>
<dbReference type="Gene3D" id="3.10.100.10">
    <property type="entry name" value="Mannose-Binding Protein A, subunit A"/>
    <property type="match status" value="2"/>
</dbReference>
<dbReference type="SUPFAM" id="SSF56436">
    <property type="entry name" value="C-type lectin-like"/>
    <property type="match status" value="2"/>
</dbReference>
<reference evidence="3" key="1">
    <citation type="submission" date="2024-04" db="EMBL/GenBank/DDBJ databases">
        <title>Salinicola lusitanus LLJ914,a marine bacterium isolated from the Okinawa Trough.</title>
        <authorList>
            <person name="Li J."/>
        </authorList>
    </citation>
    <scope>NUCLEOTIDE SEQUENCE [LARGE SCALE GENOMIC DNA]</scope>
</reference>
<feature type="domain" description="C-type lectin" evidence="1">
    <location>
        <begin position="77"/>
        <end position="165"/>
    </location>
</feature>
<organism evidence="2 3">
    <name type="scientific">Mugilogobius chulae</name>
    <name type="common">yellowstripe goby</name>
    <dbReference type="NCBI Taxonomy" id="88201"/>
    <lineage>
        <taxon>Eukaryota</taxon>
        <taxon>Metazoa</taxon>
        <taxon>Chordata</taxon>
        <taxon>Craniata</taxon>
        <taxon>Vertebrata</taxon>
        <taxon>Euteleostomi</taxon>
        <taxon>Actinopterygii</taxon>
        <taxon>Neopterygii</taxon>
        <taxon>Teleostei</taxon>
        <taxon>Neoteleostei</taxon>
        <taxon>Acanthomorphata</taxon>
        <taxon>Gobiaria</taxon>
        <taxon>Gobiiformes</taxon>
        <taxon>Gobioidei</taxon>
        <taxon>Gobiidae</taxon>
        <taxon>Gobionellinae</taxon>
        <taxon>Mugilogobius</taxon>
    </lineage>
</organism>
<proteinExistence type="predicted"/>
<dbReference type="PROSITE" id="PS50041">
    <property type="entry name" value="C_TYPE_LECTIN_2"/>
    <property type="match status" value="2"/>
</dbReference>
<dbReference type="PANTHER" id="PTHR22803">
    <property type="entry name" value="MANNOSE, PHOSPHOLIPASE, LECTIN RECEPTOR RELATED"/>
    <property type="match status" value="1"/>
</dbReference>
<evidence type="ECO:0000313" key="3">
    <source>
        <dbReference type="Proteomes" id="UP001460270"/>
    </source>
</evidence>
<protein>
    <recommendedName>
        <fullName evidence="1">C-type lectin domain-containing protein</fullName>
    </recommendedName>
</protein>
<dbReference type="InterPro" id="IPR001304">
    <property type="entry name" value="C-type_lectin-like"/>
</dbReference>
<accession>A0AAW0PWI9</accession>
<dbReference type="InterPro" id="IPR016186">
    <property type="entry name" value="C-type_lectin-like/link_sf"/>
</dbReference>
<dbReference type="Pfam" id="PF00059">
    <property type="entry name" value="Lectin_C"/>
    <property type="match status" value="1"/>
</dbReference>
<sequence length="165" mass="19008">MDNGSWKWSDGLALTYQNFGRYYHNIRPCAAASLGTMTWLAMHCDSELDWICKIPRGSAEKEPESSEGASSPEWIGFQEAEYKFFDHRTTWDQAQRICTWFDSSLASVHSADEEAFLANTLRKMVKAEGDNWWVGLHTYENDGRFRWSDHSVLNYISWALGSHTP</sequence>
<comment type="caution">
    <text evidence="2">The sequence shown here is derived from an EMBL/GenBank/DDBJ whole genome shotgun (WGS) entry which is preliminary data.</text>
</comment>
<feature type="domain" description="C-type lectin" evidence="1">
    <location>
        <begin position="1"/>
        <end position="53"/>
    </location>
</feature>
<dbReference type="InterPro" id="IPR016187">
    <property type="entry name" value="CTDL_fold"/>
</dbReference>
<dbReference type="SMART" id="SM00034">
    <property type="entry name" value="CLECT"/>
    <property type="match status" value="1"/>
</dbReference>
<dbReference type="EMBL" id="JBBPFD010000002">
    <property type="protein sequence ID" value="KAK7940091.1"/>
    <property type="molecule type" value="Genomic_DNA"/>
</dbReference>
<dbReference type="Proteomes" id="UP001460270">
    <property type="component" value="Unassembled WGS sequence"/>
</dbReference>
<keyword evidence="3" id="KW-1185">Reference proteome</keyword>